<evidence type="ECO:0000256" key="9">
    <source>
        <dbReference type="ARBA" id="ARBA00022833"/>
    </source>
</evidence>
<sequence length="1088" mass="121613">MPRYPEVDRFDPVAVEEEVLARWEAEDTFRQSLDIREGAPHFVFYEGPPTANGKPGIHHVMARTIKDLFCRYKTMRGFRVDRKAGWDTHGLPVEIEVEKELGLEGRHQVEEYGVAEYNAACRESVLRYKDLWDDLTKRMGYWVDLDDPYVTFENDYIESVWNLLKRIWDKGLLSKGHKIQWYSPANGTVLSSHEVSLGYKEVQDVSIVVRAHLVEEPRTSLLAWTTTPWTVPSNVAMVVGERIHYVKARQMVEQEDGSKDEEFLIVAKSQASSILKGDYEVVQEMTGADLVGLRYEPMWDLSEDLTDVDGWRVVSADYVTTEDGTGIVHTAPAFGMDDFATGQKHGFPTLNPVTAEGRFADDFRGIGGMWFKDADRAIIRDLAARGLLYREDSYVHNYPHDWRKGTPLMQYPVESWFIRTTEIKDRLVELNQQVNWQPEGIGTGRFGQWLENNVDWAISRMRYWGTPLPIWVSDRDPELIEVIGSIAELREKAGGHFPREALNPRLGDDGLDLHRPYVDEITWPDGQGGTMRRVPDLLDVWFDSGAMPFAQWHYPFENVERFEANVPADFIAEGVDQTRGWFYTLHAIAALVDDRLAYKNVVVNGLVLDANGEKMSKSKGNAVEPFGAIERHGVDPIRWTMMSASPPWEDLRYSDAAVEETTRKFFGTLVNTYRFFATYAGLDGYVRDAAEAVPLDQRTELDRWIVSRLQSTLSEAVEALDAYHPTRATRAVEGFVDDLSNWWLRRSRRRFWKGADDADKRAAYDTLWESLEAVSRMMAPVAPFVAEWLYEVLGGPASVHLQEYPVPDVMAHDAELEGRMALARAVTTATLALRNEAAINVRQPLASLLVVTGVGGVDEAVLRSVEDVVLDEVNVKALQTASGDSGVVVKSAKPNFKALGRRLGPQMKEANAAIRLLETDSVTRYETEGTLELLLPSGSVVLEPGDLEVVSEGVEGRVVRQETLIDPSGATLVVTVALDTTLDDALRAEGVMREFVNRVQQLRKEAGFDVADRIAVEFAPTPALARYVGLGAEAGGAGATGGLAPAFADPVRAETLAESLVVSETPAGDLVRDVEIGGESFPVAVRKL</sequence>
<dbReference type="FunFam" id="3.40.50.620:FF:000075">
    <property type="entry name" value="Isoleucine--tRNA ligase"/>
    <property type="match status" value="1"/>
</dbReference>
<evidence type="ECO:0000256" key="4">
    <source>
        <dbReference type="ARBA" id="ARBA00011245"/>
    </source>
</evidence>
<dbReference type="RefSeq" id="WP_095511741.1">
    <property type="nucleotide sequence ID" value="NZ_MQWD01000001.1"/>
</dbReference>
<comment type="subcellular location">
    <subcellularLocation>
        <location evidence="2 15">Cytoplasm</location>
    </subcellularLocation>
</comment>
<evidence type="ECO:0000256" key="2">
    <source>
        <dbReference type="ARBA" id="ARBA00004496"/>
    </source>
</evidence>
<evidence type="ECO:0000256" key="3">
    <source>
        <dbReference type="ARBA" id="ARBA00007078"/>
    </source>
</evidence>
<reference evidence="18 19" key="1">
    <citation type="submission" date="2016-11" db="EMBL/GenBank/DDBJ databases">
        <title>Study of marine rhodopsin-containing bacteria.</title>
        <authorList>
            <person name="Yoshizawa S."/>
            <person name="Kumagai Y."/>
            <person name="Kogure K."/>
        </authorList>
    </citation>
    <scope>NUCLEOTIDE SEQUENCE [LARGE SCALE GENOMIC DNA]</scope>
    <source>
        <strain evidence="18 19">SAORIC-28</strain>
    </source>
</reference>
<dbReference type="InterPro" id="IPR002301">
    <property type="entry name" value="Ile-tRNA-ligase"/>
</dbReference>
<dbReference type="GO" id="GO:0008270">
    <property type="term" value="F:zinc ion binding"/>
    <property type="evidence" value="ECO:0007669"/>
    <property type="project" value="UniProtKB-UniRule"/>
</dbReference>
<accession>A0A271J5X4</accession>
<evidence type="ECO:0000256" key="7">
    <source>
        <dbReference type="ARBA" id="ARBA00022723"/>
    </source>
</evidence>
<evidence type="ECO:0000256" key="11">
    <source>
        <dbReference type="ARBA" id="ARBA00022917"/>
    </source>
</evidence>
<keyword evidence="6 15" id="KW-0436">Ligase</keyword>
<evidence type="ECO:0000256" key="8">
    <source>
        <dbReference type="ARBA" id="ARBA00022741"/>
    </source>
</evidence>
<dbReference type="GO" id="GO:0006428">
    <property type="term" value="P:isoleucyl-tRNA aminoacylation"/>
    <property type="evidence" value="ECO:0007669"/>
    <property type="project" value="UniProtKB-UniRule"/>
</dbReference>
<dbReference type="CDD" id="cd07961">
    <property type="entry name" value="Anticodon_Ia_Ile_ABEc"/>
    <property type="match status" value="1"/>
</dbReference>
<dbReference type="OrthoDB" id="9810365at2"/>
<keyword evidence="9 15" id="KW-0862">Zinc</keyword>
<dbReference type="GO" id="GO:0004822">
    <property type="term" value="F:isoleucine-tRNA ligase activity"/>
    <property type="evidence" value="ECO:0007669"/>
    <property type="project" value="UniProtKB-UniRule"/>
</dbReference>
<dbReference type="Pfam" id="PF19302">
    <property type="entry name" value="DUF5915"/>
    <property type="match status" value="1"/>
</dbReference>
<comment type="domain">
    <text evidence="15">IleRS has two distinct active sites: one for aminoacylation and one for editing. The misactivated valine is translocated from the active site to the editing site, which sterically excludes the correctly activated isoleucine. The single editing site contains two valyl binding pockets, one specific for each substrate (Val-AMP or Val-tRNA(Ile)).</text>
</comment>
<evidence type="ECO:0000256" key="10">
    <source>
        <dbReference type="ARBA" id="ARBA00022840"/>
    </source>
</evidence>
<keyword evidence="7 15" id="KW-0479">Metal-binding</keyword>
<dbReference type="EC" id="6.1.1.5" evidence="15"/>
<organism evidence="18 19">
    <name type="scientific">Rubrivirga marina</name>
    <dbReference type="NCBI Taxonomy" id="1196024"/>
    <lineage>
        <taxon>Bacteria</taxon>
        <taxon>Pseudomonadati</taxon>
        <taxon>Rhodothermota</taxon>
        <taxon>Rhodothermia</taxon>
        <taxon>Rhodothermales</taxon>
        <taxon>Rubricoccaceae</taxon>
        <taxon>Rubrivirga</taxon>
    </lineage>
</organism>
<dbReference type="Gene3D" id="1.10.730.10">
    <property type="entry name" value="Isoleucyl-tRNA Synthetase, Domain 1"/>
    <property type="match status" value="1"/>
</dbReference>
<dbReference type="GO" id="GO:0002161">
    <property type="term" value="F:aminoacyl-tRNA deacylase activity"/>
    <property type="evidence" value="ECO:0007669"/>
    <property type="project" value="InterPro"/>
</dbReference>
<comment type="subunit">
    <text evidence="4 15">Monomer.</text>
</comment>
<dbReference type="InterPro" id="IPR009080">
    <property type="entry name" value="tRNAsynth_Ia_anticodon-bd"/>
</dbReference>
<dbReference type="InterPro" id="IPR023586">
    <property type="entry name" value="Ile-tRNA-ligase_type2"/>
</dbReference>
<dbReference type="SUPFAM" id="SSF52374">
    <property type="entry name" value="Nucleotidylyl transferase"/>
    <property type="match status" value="1"/>
</dbReference>
<dbReference type="SUPFAM" id="SSF50677">
    <property type="entry name" value="ValRS/IleRS/LeuRS editing domain"/>
    <property type="match status" value="1"/>
</dbReference>
<keyword evidence="12 15" id="KW-0030">Aminoacyl-tRNA synthetase</keyword>
<comment type="similarity">
    <text evidence="3 15">Belongs to the class-I aminoacyl-tRNA synthetase family. IleS type 2 subfamily.</text>
</comment>
<dbReference type="InterPro" id="IPR014729">
    <property type="entry name" value="Rossmann-like_a/b/a_fold"/>
</dbReference>
<protein>
    <recommendedName>
        <fullName evidence="15">Isoleucine--tRNA ligase</fullName>
        <ecNumber evidence="15">6.1.1.5</ecNumber>
    </recommendedName>
    <alternativeName>
        <fullName evidence="15">Isoleucyl-tRNA synthetase</fullName>
        <shortName evidence="15">IleRS</shortName>
    </alternativeName>
</protein>
<feature type="short sequence motif" description="'HIGH' region" evidence="15">
    <location>
        <begin position="49"/>
        <end position="59"/>
    </location>
</feature>
<dbReference type="NCBIfam" id="TIGR00392">
    <property type="entry name" value="ileS"/>
    <property type="match status" value="1"/>
</dbReference>
<dbReference type="InterPro" id="IPR033709">
    <property type="entry name" value="Anticodon_Ile_ABEc"/>
</dbReference>
<evidence type="ECO:0000313" key="19">
    <source>
        <dbReference type="Proteomes" id="UP000216339"/>
    </source>
</evidence>
<dbReference type="GO" id="GO:0005737">
    <property type="term" value="C:cytoplasm"/>
    <property type="evidence" value="ECO:0007669"/>
    <property type="project" value="UniProtKB-SubCell"/>
</dbReference>
<dbReference type="GO" id="GO:0000049">
    <property type="term" value="F:tRNA binding"/>
    <property type="evidence" value="ECO:0007669"/>
    <property type="project" value="InterPro"/>
</dbReference>
<evidence type="ECO:0000259" key="16">
    <source>
        <dbReference type="Pfam" id="PF00133"/>
    </source>
</evidence>
<comment type="cofactor">
    <cofactor evidence="1 15">
        <name>Zn(2+)</name>
        <dbReference type="ChEBI" id="CHEBI:29105"/>
    </cofactor>
</comment>
<keyword evidence="10 15" id="KW-0067">ATP-binding</keyword>
<keyword evidence="11 15" id="KW-0648">Protein biosynthesis</keyword>
<evidence type="ECO:0000256" key="6">
    <source>
        <dbReference type="ARBA" id="ARBA00022598"/>
    </source>
</evidence>
<dbReference type="AlphaFoldDB" id="A0A271J5X4"/>
<keyword evidence="19" id="KW-1185">Reference proteome</keyword>
<dbReference type="PANTHER" id="PTHR42780:SF1">
    <property type="entry name" value="ISOLEUCINE--TRNA LIGASE, CYTOPLASMIC"/>
    <property type="match status" value="1"/>
</dbReference>
<dbReference type="CDD" id="cd00818">
    <property type="entry name" value="IleRS_core"/>
    <property type="match status" value="1"/>
</dbReference>
<gene>
    <name evidence="15" type="primary">ileS</name>
    <name evidence="18" type="ORF">BSZ37_17310</name>
</gene>
<feature type="short sequence motif" description="'KMSKS' region" evidence="15">
    <location>
        <begin position="614"/>
        <end position="618"/>
    </location>
</feature>
<proteinExistence type="inferred from homology"/>
<feature type="domain" description="Methionyl/Valyl/Leucyl/Isoleucyl-tRNA synthetase anticodon-binding" evidence="17">
    <location>
        <begin position="702"/>
        <end position="845"/>
    </location>
</feature>
<name>A0A271J5X4_9BACT</name>
<dbReference type="Gene3D" id="3.40.50.620">
    <property type="entry name" value="HUPs"/>
    <property type="match status" value="2"/>
</dbReference>
<dbReference type="Proteomes" id="UP000216339">
    <property type="component" value="Unassembled WGS sequence"/>
</dbReference>
<evidence type="ECO:0000259" key="17">
    <source>
        <dbReference type="Pfam" id="PF08264"/>
    </source>
</evidence>
<dbReference type="Gene3D" id="3.90.740.10">
    <property type="entry name" value="Valyl/Leucyl/Isoleucyl-tRNA synthetase, editing domain"/>
    <property type="match status" value="1"/>
</dbReference>
<keyword evidence="5 15" id="KW-0963">Cytoplasm</keyword>
<comment type="caution">
    <text evidence="18">The sequence shown here is derived from an EMBL/GenBank/DDBJ whole genome shotgun (WGS) entry which is preliminary data.</text>
</comment>
<dbReference type="Pfam" id="PF08264">
    <property type="entry name" value="Anticodon_1"/>
    <property type="match status" value="1"/>
</dbReference>
<dbReference type="InterPro" id="IPR013155">
    <property type="entry name" value="M/V/L/I-tRNA-synth_anticd-bd"/>
</dbReference>
<evidence type="ECO:0000256" key="13">
    <source>
        <dbReference type="ARBA" id="ARBA00025217"/>
    </source>
</evidence>
<keyword evidence="8 15" id="KW-0547">Nucleotide-binding</keyword>
<evidence type="ECO:0000313" key="18">
    <source>
        <dbReference type="EMBL" id="PAP78069.1"/>
    </source>
</evidence>
<dbReference type="Pfam" id="PF00133">
    <property type="entry name" value="tRNA-synt_1"/>
    <property type="match status" value="1"/>
</dbReference>
<comment type="function">
    <text evidence="13 15">Catalyzes the attachment of isoleucine to tRNA(Ile). As IleRS can inadvertently accommodate and process structurally similar amino acids such as valine, to avoid such errors it has two additional distinct tRNA(Ile)-dependent editing activities. One activity is designated as 'pretransfer' editing and involves the hydrolysis of activated Val-AMP. The other activity is designated 'posttransfer' editing and involves deacylation of mischarged Val-tRNA(Ile).</text>
</comment>
<comment type="catalytic activity">
    <reaction evidence="14 15">
        <text>tRNA(Ile) + L-isoleucine + ATP = L-isoleucyl-tRNA(Ile) + AMP + diphosphate</text>
        <dbReference type="Rhea" id="RHEA:11060"/>
        <dbReference type="Rhea" id="RHEA-COMP:9666"/>
        <dbReference type="Rhea" id="RHEA-COMP:9695"/>
        <dbReference type="ChEBI" id="CHEBI:30616"/>
        <dbReference type="ChEBI" id="CHEBI:33019"/>
        <dbReference type="ChEBI" id="CHEBI:58045"/>
        <dbReference type="ChEBI" id="CHEBI:78442"/>
        <dbReference type="ChEBI" id="CHEBI:78528"/>
        <dbReference type="ChEBI" id="CHEBI:456215"/>
        <dbReference type="EC" id="6.1.1.5"/>
    </reaction>
</comment>
<dbReference type="PRINTS" id="PR00984">
    <property type="entry name" value="TRNASYNTHILE"/>
</dbReference>
<dbReference type="HAMAP" id="MF_02003">
    <property type="entry name" value="Ile_tRNA_synth_type2"/>
    <property type="match status" value="1"/>
</dbReference>
<dbReference type="GO" id="GO:0005524">
    <property type="term" value="F:ATP binding"/>
    <property type="evidence" value="ECO:0007669"/>
    <property type="project" value="UniProtKB-UniRule"/>
</dbReference>
<evidence type="ECO:0000256" key="12">
    <source>
        <dbReference type="ARBA" id="ARBA00023146"/>
    </source>
</evidence>
<evidence type="ECO:0000256" key="14">
    <source>
        <dbReference type="ARBA" id="ARBA00048359"/>
    </source>
</evidence>
<evidence type="ECO:0000256" key="15">
    <source>
        <dbReference type="HAMAP-Rule" id="MF_02003"/>
    </source>
</evidence>
<dbReference type="EMBL" id="MQWD01000001">
    <property type="protein sequence ID" value="PAP78069.1"/>
    <property type="molecule type" value="Genomic_DNA"/>
</dbReference>
<dbReference type="SUPFAM" id="SSF47323">
    <property type="entry name" value="Anticodon-binding domain of a subclass of class I aminoacyl-tRNA synthetases"/>
    <property type="match status" value="1"/>
</dbReference>
<dbReference type="InterPro" id="IPR002300">
    <property type="entry name" value="aa-tRNA-synth_Ia"/>
</dbReference>
<evidence type="ECO:0000256" key="5">
    <source>
        <dbReference type="ARBA" id="ARBA00022490"/>
    </source>
</evidence>
<dbReference type="InterPro" id="IPR009008">
    <property type="entry name" value="Val/Leu/Ile-tRNA-synth_edit"/>
</dbReference>
<feature type="domain" description="Aminoacyl-tRNA synthetase class Ia" evidence="16">
    <location>
        <begin position="19"/>
        <end position="652"/>
    </location>
</feature>
<dbReference type="PANTHER" id="PTHR42780">
    <property type="entry name" value="SOLEUCYL-TRNA SYNTHETASE"/>
    <property type="match status" value="1"/>
</dbReference>
<feature type="binding site" evidence="15">
    <location>
        <position position="617"/>
    </location>
    <ligand>
        <name>ATP</name>
        <dbReference type="ChEBI" id="CHEBI:30616"/>
    </ligand>
</feature>
<evidence type="ECO:0000256" key="1">
    <source>
        <dbReference type="ARBA" id="ARBA00001947"/>
    </source>
</evidence>
<dbReference type="FunFam" id="3.40.50.620:FF:000063">
    <property type="entry name" value="Isoleucine--tRNA ligase"/>
    <property type="match status" value="1"/>
</dbReference>